<keyword evidence="3" id="KW-1185">Reference proteome</keyword>
<gene>
    <name evidence="2" type="ORF">GFC01_08480</name>
</gene>
<dbReference type="Proteomes" id="UP000441717">
    <property type="component" value="Unassembled WGS sequence"/>
</dbReference>
<sequence length="424" mass="48081">MIEKLLIHRFRGIYKGHLEDFARFNLLVGPNNTGKSAVLEMLYLGGVCGRECGLVVEATGDRFTAAAPLENDFLGFNPCSRLWARHGEKEEWEKSPATLTEDGTLVYRLPLDYEDFLREFRLVPPPSEETEYGGFSGKDKKSIAAFALPGAPEIPGELVPFKDEIEGLTGYVFLYQWYDQFVHKHSEKGLSTWALGGKRPDSRRVLFFDFHTAHGNFQSSFFEFARILPDWYRKIERSLGKIFPDMAGCRVEMVPAGEKEMRGEIRLPGRKPLPVDAFGDGARHAFKVLAGLVALVEAVDEEHPGLFLWEDPELFMHPATLGKLLAETINLVKKKPVQVFISTQSLEVIAWFGKMIVDKKLEAQALRTYTLTLSKGELQTKMHRGENLKEWLKSGFDPRFRAVSEDMLPFGWYLLTDTEGGPLW</sequence>
<evidence type="ECO:0000313" key="3">
    <source>
        <dbReference type="Proteomes" id="UP000441717"/>
    </source>
</evidence>
<reference evidence="2 3" key="1">
    <citation type="submission" date="2019-10" db="EMBL/GenBank/DDBJ databases">
        <title>Comparative genomics of sulfur disproportionating microorganisms.</title>
        <authorList>
            <person name="Ward L.M."/>
            <person name="Bertran E."/>
            <person name="Johnston D."/>
        </authorList>
    </citation>
    <scope>NUCLEOTIDE SEQUENCE [LARGE SCALE GENOMIC DNA]</scope>
    <source>
        <strain evidence="2 3">DSM 14055</strain>
    </source>
</reference>
<evidence type="ECO:0000313" key="2">
    <source>
        <dbReference type="EMBL" id="MQL52305.1"/>
    </source>
</evidence>
<dbReference type="PANTHER" id="PTHR43581:SF4">
    <property type="entry name" value="ATP_GTP PHOSPHATASE"/>
    <property type="match status" value="1"/>
</dbReference>
<dbReference type="RefSeq" id="WP_152946241.1">
    <property type="nucleotide sequence ID" value="NZ_WHYR01000019.1"/>
</dbReference>
<organism evidence="2 3">
    <name type="scientific">Desulfofundulus thermobenzoicus</name>
    <dbReference type="NCBI Taxonomy" id="29376"/>
    <lineage>
        <taxon>Bacteria</taxon>
        <taxon>Bacillati</taxon>
        <taxon>Bacillota</taxon>
        <taxon>Clostridia</taxon>
        <taxon>Eubacteriales</taxon>
        <taxon>Peptococcaceae</taxon>
        <taxon>Desulfofundulus</taxon>
    </lineage>
</organism>
<evidence type="ECO:0000259" key="1">
    <source>
        <dbReference type="Pfam" id="PF13304"/>
    </source>
</evidence>
<feature type="domain" description="ATPase AAA-type core" evidence="1">
    <location>
        <begin position="269"/>
        <end position="349"/>
    </location>
</feature>
<comment type="caution">
    <text evidence="2">The sequence shown here is derived from an EMBL/GenBank/DDBJ whole genome shotgun (WGS) entry which is preliminary data.</text>
</comment>
<dbReference type="InterPro" id="IPR051396">
    <property type="entry name" value="Bact_Antivir_Def_Nuclease"/>
</dbReference>
<name>A0A6N7IQF0_9FIRM</name>
<dbReference type="Pfam" id="PF13304">
    <property type="entry name" value="AAA_21"/>
    <property type="match status" value="1"/>
</dbReference>
<dbReference type="EMBL" id="WHYR01000019">
    <property type="protein sequence ID" value="MQL52305.1"/>
    <property type="molecule type" value="Genomic_DNA"/>
</dbReference>
<proteinExistence type="predicted"/>
<dbReference type="InterPro" id="IPR003959">
    <property type="entry name" value="ATPase_AAA_core"/>
</dbReference>
<protein>
    <submittedName>
        <fullName evidence="2">AAA family ATPase</fullName>
    </submittedName>
</protein>
<dbReference type="Gene3D" id="3.40.50.300">
    <property type="entry name" value="P-loop containing nucleotide triphosphate hydrolases"/>
    <property type="match status" value="1"/>
</dbReference>
<dbReference type="PANTHER" id="PTHR43581">
    <property type="entry name" value="ATP/GTP PHOSPHATASE"/>
    <property type="match status" value="1"/>
</dbReference>
<accession>A0A6N7IQF0</accession>
<dbReference type="OrthoDB" id="9801813at2"/>
<dbReference type="GO" id="GO:0005524">
    <property type="term" value="F:ATP binding"/>
    <property type="evidence" value="ECO:0007669"/>
    <property type="project" value="InterPro"/>
</dbReference>
<dbReference type="AlphaFoldDB" id="A0A6N7IQF0"/>
<dbReference type="InterPro" id="IPR027417">
    <property type="entry name" value="P-loop_NTPase"/>
</dbReference>
<dbReference type="SUPFAM" id="SSF52540">
    <property type="entry name" value="P-loop containing nucleoside triphosphate hydrolases"/>
    <property type="match status" value="1"/>
</dbReference>
<dbReference type="GO" id="GO:0016887">
    <property type="term" value="F:ATP hydrolysis activity"/>
    <property type="evidence" value="ECO:0007669"/>
    <property type="project" value="InterPro"/>
</dbReference>